<sequence length="47" mass="4909">MGFPTTGIQFLNDTGDQSSLQSLELGDLAISEPLNITEEGLLLVSSG</sequence>
<gene>
    <name evidence="1" type="ORF">ACFSUL_05370</name>
</gene>
<organism evidence="1 2">
    <name type="scientific">Bacillus seohaeanensis</name>
    <dbReference type="NCBI Taxonomy" id="284580"/>
    <lineage>
        <taxon>Bacteria</taxon>
        <taxon>Bacillati</taxon>
        <taxon>Bacillota</taxon>
        <taxon>Bacilli</taxon>
        <taxon>Bacillales</taxon>
        <taxon>Bacillaceae</taxon>
        <taxon>Bacillus</taxon>
    </lineage>
</organism>
<evidence type="ECO:0000313" key="1">
    <source>
        <dbReference type="EMBL" id="MFD2680179.1"/>
    </source>
</evidence>
<comment type="caution">
    <text evidence="1">The sequence shown here is derived from an EMBL/GenBank/DDBJ whole genome shotgun (WGS) entry which is preliminary data.</text>
</comment>
<dbReference type="Proteomes" id="UP001597506">
    <property type="component" value="Unassembled WGS sequence"/>
</dbReference>
<name>A0ABW5RPT5_9BACI</name>
<dbReference type="EMBL" id="JBHUMF010000013">
    <property type="protein sequence ID" value="MFD2680179.1"/>
    <property type="molecule type" value="Genomic_DNA"/>
</dbReference>
<dbReference type="RefSeq" id="WP_377933408.1">
    <property type="nucleotide sequence ID" value="NZ_JBHUMF010000013.1"/>
</dbReference>
<keyword evidence="2" id="KW-1185">Reference proteome</keyword>
<accession>A0ABW5RPT5</accession>
<reference evidence="2" key="1">
    <citation type="journal article" date="2019" name="Int. J. Syst. Evol. Microbiol.">
        <title>The Global Catalogue of Microorganisms (GCM) 10K type strain sequencing project: providing services to taxonomists for standard genome sequencing and annotation.</title>
        <authorList>
            <consortium name="The Broad Institute Genomics Platform"/>
            <consortium name="The Broad Institute Genome Sequencing Center for Infectious Disease"/>
            <person name="Wu L."/>
            <person name="Ma J."/>
        </authorList>
    </citation>
    <scope>NUCLEOTIDE SEQUENCE [LARGE SCALE GENOMIC DNA]</scope>
    <source>
        <strain evidence="2">KCTC 3913</strain>
    </source>
</reference>
<protein>
    <submittedName>
        <fullName evidence="1">Uncharacterized protein</fullName>
    </submittedName>
</protein>
<evidence type="ECO:0000313" key="2">
    <source>
        <dbReference type="Proteomes" id="UP001597506"/>
    </source>
</evidence>
<proteinExistence type="predicted"/>